<evidence type="ECO:0000313" key="10">
    <source>
        <dbReference type="EMBL" id="POM82878.1"/>
    </source>
</evidence>
<keyword evidence="5" id="KW-0863">Zinc-finger</keyword>
<dbReference type="VEuPathDB" id="CryptoDB:CmeUKMEL1_04595"/>
<dbReference type="InterPro" id="IPR055065">
    <property type="entry name" value="OB_MCM10"/>
</dbReference>
<dbReference type="Proteomes" id="UP000236928">
    <property type="component" value="Unassembled WGS sequence"/>
</dbReference>
<keyword evidence="11" id="KW-1185">Reference proteome</keyword>
<dbReference type="AlphaFoldDB" id="A0A2P4YYJ3"/>
<dbReference type="Pfam" id="PF09329">
    <property type="entry name" value="zf-primase"/>
    <property type="match status" value="1"/>
</dbReference>
<evidence type="ECO:0000313" key="11">
    <source>
        <dbReference type="Proteomes" id="UP000236928"/>
    </source>
</evidence>
<keyword evidence="7" id="KW-0539">Nucleus</keyword>
<organism evidence="10 11">
    <name type="scientific">Cryptosporidium meleagridis</name>
    <dbReference type="NCBI Taxonomy" id="93969"/>
    <lineage>
        <taxon>Eukaryota</taxon>
        <taxon>Sar</taxon>
        <taxon>Alveolata</taxon>
        <taxon>Apicomplexa</taxon>
        <taxon>Conoidasida</taxon>
        <taxon>Coccidia</taxon>
        <taxon>Eucoccidiorida</taxon>
        <taxon>Eimeriorina</taxon>
        <taxon>Cryptosporidiidae</taxon>
        <taxon>Cryptosporidium</taxon>
    </lineage>
</organism>
<dbReference type="InterPro" id="IPR040184">
    <property type="entry name" value="Mcm10"/>
</dbReference>
<dbReference type="InterPro" id="IPR012340">
    <property type="entry name" value="NA-bd_OB-fold"/>
</dbReference>
<sequence>MFMEETEKNLKKNTRIFEENSSLFLENILIPKARLKKLIENGSLLKLSGLDQICATSKDNSYCSYVFIVFYSISDDFNYSNDETNKRYTIWNVTDLKGNKCRLYLFGEVFEQFQNELIGYLYLVINPSIITSDGKNFKSYLSISKLSQIIKVGKVNGFSICKGVNKNGTLCTNPIDSNYQGQLCKHHFSSKTIKNLKKKSNENRLVYPLTLQNGNKSLCAEEIENIKTDSMKYILKENKMKFRSLLKTNINGIEHLNTSESKRVRTDLDEDITSKQEILDLNEKLNKAIKENNNSEVLSILRCLSNFDTFRTSLDVIIKSGIIHSISNLELKTMEIETAMFALRVRHKLCNSKGYWPIIKIEIPEKDENSRVSKAHLDVNWKDIYKKISSFEDKISKEENKKTNLLLESLTDVKQSSGKQNSNLNSILSKIDQVVSLNTSCDDTIQKLESNQLRKKLLELEEADKTTELKRNINSVKICNAVNCKKCGIWTENNANLICKNEHPESIIFNQNAIKESWLCKSCNERIYSINGYLNPYCPRCKVDTVCNLKRNSIYKLRVESPDKKKTLLIRNGERMDEIEPVDLL</sequence>
<feature type="domain" description="MCM10 OB-fold" evidence="9">
    <location>
        <begin position="20"/>
        <end position="150"/>
    </location>
</feature>
<keyword evidence="4" id="KW-0479">Metal-binding</keyword>
<protein>
    <submittedName>
        <fullName evidence="10">Primase zinc finger family protein</fullName>
    </submittedName>
</protein>
<dbReference type="Pfam" id="PF22379">
    <property type="entry name" value="OB_MCM10"/>
    <property type="match status" value="1"/>
</dbReference>
<dbReference type="PANTHER" id="PTHR13454">
    <property type="entry name" value="PROTEIN MCM10 HOMOLOG"/>
    <property type="match status" value="1"/>
</dbReference>
<evidence type="ECO:0000259" key="9">
    <source>
        <dbReference type="Pfam" id="PF22379"/>
    </source>
</evidence>
<evidence type="ECO:0000256" key="2">
    <source>
        <dbReference type="ARBA" id="ARBA00009679"/>
    </source>
</evidence>
<proteinExistence type="inferred from homology"/>
<evidence type="ECO:0000256" key="3">
    <source>
        <dbReference type="ARBA" id="ARBA00022705"/>
    </source>
</evidence>
<evidence type="ECO:0000259" key="8">
    <source>
        <dbReference type="Pfam" id="PF09329"/>
    </source>
</evidence>
<dbReference type="PANTHER" id="PTHR13454:SF11">
    <property type="entry name" value="PROTEIN MCM10 HOMOLOG"/>
    <property type="match status" value="1"/>
</dbReference>
<dbReference type="OrthoDB" id="273123at2759"/>
<dbReference type="GO" id="GO:0043596">
    <property type="term" value="C:nuclear replication fork"/>
    <property type="evidence" value="ECO:0007669"/>
    <property type="project" value="TreeGrafter"/>
</dbReference>
<comment type="caution">
    <text evidence="10">The sequence shown here is derived from an EMBL/GenBank/DDBJ whole genome shotgun (WGS) entry which is preliminary data.</text>
</comment>
<comment type="similarity">
    <text evidence="2">Belongs to the MCM10 family.</text>
</comment>
<keyword evidence="3" id="KW-0235">DNA replication</keyword>
<evidence type="ECO:0000256" key="1">
    <source>
        <dbReference type="ARBA" id="ARBA00004123"/>
    </source>
</evidence>
<evidence type="ECO:0000256" key="4">
    <source>
        <dbReference type="ARBA" id="ARBA00022723"/>
    </source>
</evidence>
<evidence type="ECO:0000256" key="6">
    <source>
        <dbReference type="ARBA" id="ARBA00022833"/>
    </source>
</evidence>
<evidence type="ECO:0000256" key="5">
    <source>
        <dbReference type="ARBA" id="ARBA00022771"/>
    </source>
</evidence>
<keyword evidence="6" id="KW-0862">Zinc</keyword>
<dbReference type="InterPro" id="IPR015408">
    <property type="entry name" value="Znf_Mcm10/DnaG"/>
</dbReference>
<feature type="domain" description="Zinc finger Mcm10/DnaG-type" evidence="8">
    <location>
        <begin position="153"/>
        <end position="194"/>
    </location>
</feature>
<evidence type="ECO:0000256" key="7">
    <source>
        <dbReference type="ARBA" id="ARBA00023242"/>
    </source>
</evidence>
<name>A0A2P4YYJ3_9CRYT</name>
<comment type="subcellular location">
    <subcellularLocation>
        <location evidence="1">Nucleus</location>
    </subcellularLocation>
</comment>
<reference evidence="10 11" key="1">
    <citation type="submission" date="2014-04" db="EMBL/GenBank/DDBJ databases">
        <title>Comparative Genomics of Cryptosporidium Species.</title>
        <authorList>
            <person name="Silva J.C."/>
            <person name="Su Q."/>
            <person name="Chalmers R."/>
            <person name="Chibucos M.C."/>
            <person name="Elwin K."/>
            <person name="Godinez A."/>
            <person name="Guo F."/>
            <person name="Huynh K."/>
            <person name="Orvis J."/>
            <person name="Ott S."/>
            <person name="Sadzewicz L."/>
            <person name="Sengamalay N."/>
            <person name="Shetty A."/>
            <person name="Sun M."/>
            <person name="Tallon L."/>
            <person name="Xiao L."/>
            <person name="Zhang H."/>
            <person name="Fraser C.M."/>
            <person name="Zhu G."/>
            <person name="Kissinger J."/>
            <person name="Widmer G."/>
        </authorList>
    </citation>
    <scope>NUCLEOTIDE SEQUENCE [LARGE SCALE GENOMIC DNA]</scope>
    <source>
        <strain evidence="10 11">UKMEL1</strain>
    </source>
</reference>
<dbReference type="GO" id="GO:0008270">
    <property type="term" value="F:zinc ion binding"/>
    <property type="evidence" value="ECO:0007669"/>
    <property type="project" value="UniProtKB-KW"/>
</dbReference>
<dbReference type="GO" id="GO:0006270">
    <property type="term" value="P:DNA replication initiation"/>
    <property type="evidence" value="ECO:0007669"/>
    <property type="project" value="InterPro"/>
</dbReference>
<accession>A0A2P4YYJ3</accession>
<dbReference type="EMBL" id="JIBK01000008">
    <property type="protein sequence ID" value="POM82878.1"/>
    <property type="molecule type" value="Genomic_DNA"/>
</dbReference>
<dbReference type="GO" id="GO:0003697">
    <property type="term" value="F:single-stranded DNA binding"/>
    <property type="evidence" value="ECO:0007669"/>
    <property type="project" value="InterPro"/>
</dbReference>
<dbReference type="GO" id="GO:0003688">
    <property type="term" value="F:DNA replication origin binding"/>
    <property type="evidence" value="ECO:0007669"/>
    <property type="project" value="TreeGrafter"/>
</dbReference>
<dbReference type="Gene3D" id="2.40.50.140">
    <property type="entry name" value="Nucleic acid-binding proteins"/>
    <property type="match status" value="1"/>
</dbReference>
<gene>
    <name evidence="10" type="ORF">CmeUKMEL1_04595</name>
</gene>